<comment type="caution">
    <text evidence="14">The sequence shown here is derived from an EMBL/GenBank/DDBJ whole genome shotgun (WGS) entry which is preliminary data.</text>
</comment>
<evidence type="ECO:0000313" key="14">
    <source>
        <dbReference type="EMBL" id="MBB3022414.1"/>
    </source>
</evidence>
<dbReference type="EC" id="3.1.3.3" evidence="4"/>
<dbReference type="GO" id="GO:0005737">
    <property type="term" value="C:cytoplasm"/>
    <property type="evidence" value="ECO:0007669"/>
    <property type="project" value="TreeGrafter"/>
</dbReference>
<evidence type="ECO:0000256" key="4">
    <source>
        <dbReference type="ARBA" id="ARBA00012640"/>
    </source>
</evidence>
<feature type="active site" description="Nucleophile" evidence="13">
    <location>
        <position position="13"/>
    </location>
</feature>
<accession>A0A839QQ07</accession>
<protein>
    <recommendedName>
        <fullName evidence="4">phosphoserine phosphatase</fullName>
        <ecNumber evidence="4">3.1.3.3</ecNumber>
    </recommendedName>
    <alternativeName>
        <fullName evidence="10">O-phosphoserine phosphohydrolase</fullName>
    </alternativeName>
</protein>
<evidence type="ECO:0000256" key="13">
    <source>
        <dbReference type="PIRSR" id="PIRSR604469-1"/>
    </source>
</evidence>
<keyword evidence="15" id="KW-1185">Reference proteome</keyword>
<feature type="active site" description="Proton donor" evidence="13">
    <location>
        <position position="15"/>
    </location>
</feature>
<dbReference type="RefSeq" id="WP_183374440.1">
    <property type="nucleotide sequence ID" value="NZ_CBCSFZ010000041.1"/>
</dbReference>
<gene>
    <name evidence="14" type="ORF">FHX50_000662</name>
</gene>
<keyword evidence="9" id="KW-0718">Serine biosynthesis</keyword>
<keyword evidence="5" id="KW-0028">Amino-acid biosynthesis</keyword>
<dbReference type="PANTHER" id="PTHR43344:SF2">
    <property type="entry name" value="PHOSPHOSERINE PHOSPHATASE"/>
    <property type="match status" value="1"/>
</dbReference>
<dbReference type="GO" id="GO:0006564">
    <property type="term" value="P:L-serine biosynthetic process"/>
    <property type="evidence" value="ECO:0007669"/>
    <property type="project" value="UniProtKB-KW"/>
</dbReference>
<dbReference type="EMBL" id="JACHWP010000001">
    <property type="protein sequence ID" value="MBB3022414.1"/>
    <property type="molecule type" value="Genomic_DNA"/>
</dbReference>
<comment type="pathway">
    <text evidence="2">Amino-acid biosynthesis; L-serine biosynthesis; L-serine from 3-phospho-D-glycerate: step 3/3.</text>
</comment>
<evidence type="ECO:0000256" key="8">
    <source>
        <dbReference type="ARBA" id="ARBA00022842"/>
    </source>
</evidence>
<dbReference type="NCBIfam" id="TIGR01488">
    <property type="entry name" value="HAD-SF-IB"/>
    <property type="match status" value="1"/>
</dbReference>
<keyword evidence="7 14" id="KW-0378">Hydrolase</keyword>
<dbReference type="InterPro" id="IPR004469">
    <property type="entry name" value="PSP"/>
</dbReference>
<name>A0A839QQ07_9MICO</name>
<evidence type="ECO:0000256" key="10">
    <source>
        <dbReference type="ARBA" id="ARBA00031693"/>
    </source>
</evidence>
<evidence type="ECO:0000256" key="3">
    <source>
        <dbReference type="ARBA" id="ARBA00009184"/>
    </source>
</evidence>
<comment type="similarity">
    <text evidence="3">Belongs to the HAD-like hydrolase superfamily. SerB family.</text>
</comment>
<dbReference type="InterPro" id="IPR036412">
    <property type="entry name" value="HAD-like_sf"/>
</dbReference>
<evidence type="ECO:0000256" key="7">
    <source>
        <dbReference type="ARBA" id="ARBA00022801"/>
    </source>
</evidence>
<evidence type="ECO:0000313" key="15">
    <source>
        <dbReference type="Proteomes" id="UP000568050"/>
    </source>
</evidence>
<comment type="catalytic activity">
    <reaction evidence="12">
        <text>O-phospho-D-serine + H2O = D-serine + phosphate</text>
        <dbReference type="Rhea" id="RHEA:24873"/>
        <dbReference type="ChEBI" id="CHEBI:15377"/>
        <dbReference type="ChEBI" id="CHEBI:35247"/>
        <dbReference type="ChEBI" id="CHEBI:43474"/>
        <dbReference type="ChEBI" id="CHEBI:58680"/>
        <dbReference type="EC" id="3.1.3.3"/>
    </reaction>
</comment>
<comment type="cofactor">
    <cofactor evidence="1">
        <name>Mg(2+)</name>
        <dbReference type="ChEBI" id="CHEBI:18420"/>
    </cofactor>
</comment>
<evidence type="ECO:0000256" key="6">
    <source>
        <dbReference type="ARBA" id="ARBA00022723"/>
    </source>
</evidence>
<dbReference type="InterPro" id="IPR050582">
    <property type="entry name" value="HAD-like_SerB"/>
</dbReference>
<dbReference type="GO" id="GO:0000287">
    <property type="term" value="F:magnesium ion binding"/>
    <property type="evidence" value="ECO:0007669"/>
    <property type="project" value="TreeGrafter"/>
</dbReference>
<keyword evidence="6" id="KW-0479">Metal-binding</keyword>
<dbReference type="InterPro" id="IPR023214">
    <property type="entry name" value="HAD_sf"/>
</dbReference>
<dbReference type="AlphaFoldDB" id="A0A839QQ07"/>
<dbReference type="PANTHER" id="PTHR43344">
    <property type="entry name" value="PHOSPHOSERINE PHOSPHATASE"/>
    <property type="match status" value="1"/>
</dbReference>
<evidence type="ECO:0000256" key="11">
    <source>
        <dbReference type="ARBA" id="ARBA00048138"/>
    </source>
</evidence>
<dbReference type="SFLD" id="SFLDF00029">
    <property type="entry name" value="phosphoserine_phosphatase"/>
    <property type="match status" value="1"/>
</dbReference>
<sequence length="218" mass="23474">MVDTAYRGLLISDVDSTFLTQEVIELVADYAGVRDDVEEVTLRAMRGELDFAESLHHRVAALKGLPATVIDEVREQLVPTPGALELASEAIERGWLVALVSGGFEEIITPLAEQVGIQSVLANRFEVADGHLTGRVDGPIVDREAKAMQARFLSAAHGVPRERIIALGDGANDIDLMAEAGLAVGFHPKPALREVVDLVIDGPSLDPVREHLARLDGF</sequence>
<evidence type="ECO:0000256" key="1">
    <source>
        <dbReference type="ARBA" id="ARBA00001946"/>
    </source>
</evidence>
<evidence type="ECO:0000256" key="9">
    <source>
        <dbReference type="ARBA" id="ARBA00023299"/>
    </source>
</evidence>
<dbReference type="Proteomes" id="UP000568050">
    <property type="component" value="Unassembled WGS sequence"/>
</dbReference>
<dbReference type="GO" id="GO:0036424">
    <property type="term" value="F:L-phosphoserine phosphatase activity"/>
    <property type="evidence" value="ECO:0007669"/>
    <property type="project" value="InterPro"/>
</dbReference>
<dbReference type="SFLD" id="SFLDG01136">
    <property type="entry name" value="C1.6:_Phosphoserine_Phosphatas"/>
    <property type="match status" value="1"/>
</dbReference>
<proteinExistence type="inferred from homology"/>
<evidence type="ECO:0000256" key="5">
    <source>
        <dbReference type="ARBA" id="ARBA00022605"/>
    </source>
</evidence>
<keyword evidence="8" id="KW-0460">Magnesium</keyword>
<evidence type="ECO:0000256" key="2">
    <source>
        <dbReference type="ARBA" id="ARBA00005135"/>
    </source>
</evidence>
<reference evidence="14 15" key="1">
    <citation type="submission" date="2020-08" db="EMBL/GenBank/DDBJ databases">
        <title>Sequencing the genomes of 1000 actinobacteria strains.</title>
        <authorList>
            <person name="Klenk H.-P."/>
        </authorList>
    </citation>
    <scope>NUCLEOTIDE SEQUENCE [LARGE SCALE GENOMIC DNA]</scope>
    <source>
        <strain evidence="14 15">DSM 23040</strain>
    </source>
</reference>
<organism evidence="14 15">
    <name type="scientific">Helcobacillus massiliensis</name>
    <dbReference type="NCBI Taxonomy" id="521392"/>
    <lineage>
        <taxon>Bacteria</taxon>
        <taxon>Bacillati</taxon>
        <taxon>Actinomycetota</taxon>
        <taxon>Actinomycetes</taxon>
        <taxon>Micrococcales</taxon>
        <taxon>Dermabacteraceae</taxon>
        <taxon>Helcobacillus</taxon>
    </lineage>
</organism>
<dbReference type="SFLD" id="SFLDS00003">
    <property type="entry name" value="Haloacid_Dehalogenase"/>
    <property type="match status" value="1"/>
</dbReference>
<dbReference type="Pfam" id="PF12710">
    <property type="entry name" value="HAD"/>
    <property type="match status" value="1"/>
</dbReference>
<dbReference type="SUPFAM" id="SSF56784">
    <property type="entry name" value="HAD-like"/>
    <property type="match status" value="1"/>
</dbReference>
<dbReference type="UniPathway" id="UPA00135">
    <property type="reaction ID" value="UER00198"/>
</dbReference>
<comment type="catalytic activity">
    <reaction evidence="11">
        <text>O-phospho-L-serine + H2O = L-serine + phosphate</text>
        <dbReference type="Rhea" id="RHEA:21208"/>
        <dbReference type="ChEBI" id="CHEBI:15377"/>
        <dbReference type="ChEBI" id="CHEBI:33384"/>
        <dbReference type="ChEBI" id="CHEBI:43474"/>
        <dbReference type="ChEBI" id="CHEBI:57524"/>
        <dbReference type="EC" id="3.1.3.3"/>
    </reaction>
</comment>
<evidence type="ECO:0000256" key="12">
    <source>
        <dbReference type="ARBA" id="ARBA00048523"/>
    </source>
</evidence>
<dbReference type="NCBIfam" id="TIGR00338">
    <property type="entry name" value="serB"/>
    <property type="match status" value="1"/>
</dbReference>
<dbReference type="Gene3D" id="3.40.50.1000">
    <property type="entry name" value="HAD superfamily/HAD-like"/>
    <property type="match status" value="1"/>
</dbReference>
<dbReference type="SFLD" id="SFLDG01137">
    <property type="entry name" value="C1.6.1:_Phosphoserine_Phosphat"/>
    <property type="match status" value="1"/>
</dbReference>